<comment type="cofactor">
    <cofactor evidence="8">
        <name>Fe(2+)</name>
        <dbReference type="ChEBI" id="CHEBI:29033"/>
    </cofactor>
    <text evidence="8">Binds 1 Fe(2+) ion per subunit.</text>
</comment>
<feature type="binding site" evidence="8">
    <location>
        <position position="278"/>
    </location>
    <ligand>
        <name>substrate</name>
    </ligand>
</feature>
<comment type="similarity">
    <text evidence="8">Belongs to the KAE1 / TsaD family.</text>
</comment>
<feature type="binding site" evidence="8">
    <location>
        <position position="168"/>
    </location>
    <ligand>
        <name>substrate</name>
    </ligand>
</feature>
<dbReference type="NCBIfam" id="TIGR03723">
    <property type="entry name" value="T6A_TsaD_YgjD"/>
    <property type="match status" value="1"/>
</dbReference>
<dbReference type="PRINTS" id="PR00789">
    <property type="entry name" value="OSIALOPTASE"/>
</dbReference>
<dbReference type="NCBIfam" id="TIGR00329">
    <property type="entry name" value="gcp_kae1"/>
    <property type="match status" value="1"/>
</dbReference>
<dbReference type="InterPro" id="IPR017861">
    <property type="entry name" value="KAE1/TsaD"/>
</dbReference>
<evidence type="ECO:0000313" key="11">
    <source>
        <dbReference type="Proteomes" id="UP000663929"/>
    </source>
</evidence>
<dbReference type="Proteomes" id="UP000663929">
    <property type="component" value="Chromosome"/>
</dbReference>
<dbReference type="GO" id="GO:0005737">
    <property type="term" value="C:cytoplasm"/>
    <property type="evidence" value="ECO:0007669"/>
    <property type="project" value="UniProtKB-SubCell"/>
</dbReference>
<organism evidence="10 11">
    <name type="scientific">Sulfidibacter corallicola</name>
    <dbReference type="NCBI Taxonomy" id="2818388"/>
    <lineage>
        <taxon>Bacteria</taxon>
        <taxon>Pseudomonadati</taxon>
        <taxon>Acidobacteriota</taxon>
        <taxon>Holophagae</taxon>
        <taxon>Acanthopleuribacterales</taxon>
        <taxon>Acanthopleuribacteraceae</taxon>
        <taxon>Sulfidibacter</taxon>
    </lineage>
</organism>
<comment type="subcellular location">
    <subcellularLocation>
        <location evidence="8">Cytoplasm</location>
    </subcellularLocation>
</comment>
<dbReference type="FunFam" id="3.30.420.40:FF:000012">
    <property type="entry name" value="tRNA N6-adenosine threonylcarbamoyltransferase"/>
    <property type="match status" value="1"/>
</dbReference>
<dbReference type="EMBL" id="CP071793">
    <property type="protein sequence ID" value="QTD52577.1"/>
    <property type="molecule type" value="Genomic_DNA"/>
</dbReference>
<dbReference type="InterPro" id="IPR043129">
    <property type="entry name" value="ATPase_NBD"/>
</dbReference>
<dbReference type="PANTHER" id="PTHR11735">
    <property type="entry name" value="TRNA N6-ADENOSINE THREONYLCARBAMOYLTRANSFERASE"/>
    <property type="match status" value="1"/>
</dbReference>
<dbReference type="CDD" id="cd24133">
    <property type="entry name" value="ASKHA_NBD_TsaD_bac"/>
    <property type="match status" value="1"/>
</dbReference>
<dbReference type="FunFam" id="3.30.420.40:FF:000040">
    <property type="entry name" value="tRNA N6-adenosine threonylcarbamoyltransferase"/>
    <property type="match status" value="1"/>
</dbReference>
<dbReference type="InterPro" id="IPR022450">
    <property type="entry name" value="TsaD"/>
</dbReference>
<feature type="binding site" evidence="8">
    <location>
        <position position="116"/>
    </location>
    <ligand>
        <name>Fe cation</name>
        <dbReference type="ChEBI" id="CHEBI:24875"/>
    </ligand>
</feature>
<keyword evidence="11" id="KW-1185">Reference proteome</keyword>
<evidence type="ECO:0000256" key="2">
    <source>
        <dbReference type="ARBA" id="ARBA00022679"/>
    </source>
</evidence>
<dbReference type="GO" id="GO:0005506">
    <property type="term" value="F:iron ion binding"/>
    <property type="evidence" value="ECO:0007669"/>
    <property type="project" value="UniProtKB-UniRule"/>
</dbReference>
<evidence type="ECO:0000259" key="9">
    <source>
        <dbReference type="Pfam" id="PF00814"/>
    </source>
</evidence>
<evidence type="ECO:0000256" key="7">
    <source>
        <dbReference type="ARBA" id="ARBA00048117"/>
    </source>
</evidence>
<dbReference type="Pfam" id="PF00814">
    <property type="entry name" value="TsaD"/>
    <property type="match status" value="1"/>
</dbReference>
<dbReference type="InterPro" id="IPR000905">
    <property type="entry name" value="Gcp-like_dom"/>
</dbReference>
<dbReference type="GO" id="GO:0002949">
    <property type="term" value="P:tRNA threonylcarbamoyladenosine modification"/>
    <property type="evidence" value="ECO:0007669"/>
    <property type="project" value="UniProtKB-UniRule"/>
</dbReference>
<evidence type="ECO:0000256" key="6">
    <source>
        <dbReference type="ARBA" id="ARBA00023315"/>
    </source>
</evidence>
<feature type="binding site" evidence="8">
    <location>
        <position position="185"/>
    </location>
    <ligand>
        <name>substrate</name>
    </ligand>
</feature>
<evidence type="ECO:0000256" key="8">
    <source>
        <dbReference type="HAMAP-Rule" id="MF_01445"/>
    </source>
</evidence>
<name>A0A8A4TT66_SULCO</name>
<dbReference type="SUPFAM" id="SSF53067">
    <property type="entry name" value="Actin-like ATPase domain"/>
    <property type="match status" value="1"/>
</dbReference>
<dbReference type="EC" id="2.3.1.234" evidence="8"/>
<feature type="domain" description="Gcp-like" evidence="9">
    <location>
        <begin position="25"/>
        <end position="312"/>
    </location>
</feature>
<dbReference type="HAMAP" id="MF_01445">
    <property type="entry name" value="TsaD"/>
    <property type="match status" value="1"/>
</dbReference>
<evidence type="ECO:0000256" key="5">
    <source>
        <dbReference type="ARBA" id="ARBA00023004"/>
    </source>
</evidence>
<keyword evidence="6 8" id="KW-0012">Acyltransferase</keyword>
<feature type="binding site" evidence="8">
    <location>
        <begin position="135"/>
        <end position="139"/>
    </location>
    <ligand>
        <name>substrate</name>
    </ligand>
</feature>
<evidence type="ECO:0000256" key="4">
    <source>
        <dbReference type="ARBA" id="ARBA00022723"/>
    </source>
</evidence>
<dbReference type="PANTHER" id="PTHR11735:SF6">
    <property type="entry name" value="TRNA N6-ADENOSINE THREONYLCARBAMOYLTRANSFERASE, MITOCHONDRIAL"/>
    <property type="match status" value="1"/>
</dbReference>
<evidence type="ECO:0000256" key="3">
    <source>
        <dbReference type="ARBA" id="ARBA00022694"/>
    </source>
</evidence>
<feature type="binding site" evidence="8">
    <location>
        <position position="306"/>
    </location>
    <ligand>
        <name>Fe cation</name>
        <dbReference type="ChEBI" id="CHEBI:24875"/>
    </ligand>
</feature>
<comment type="catalytic activity">
    <reaction evidence="7 8">
        <text>L-threonylcarbamoyladenylate + adenosine(37) in tRNA = N(6)-L-threonylcarbamoyladenosine(37) in tRNA + AMP + H(+)</text>
        <dbReference type="Rhea" id="RHEA:37059"/>
        <dbReference type="Rhea" id="RHEA-COMP:10162"/>
        <dbReference type="Rhea" id="RHEA-COMP:10163"/>
        <dbReference type="ChEBI" id="CHEBI:15378"/>
        <dbReference type="ChEBI" id="CHEBI:73682"/>
        <dbReference type="ChEBI" id="CHEBI:74411"/>
        <dbReference type="ChEBI" id="CHEBI:74418"/>
        <dbReference type="ChEBI" id="CHEBI:456215"/>
        <dbReference type="EC" id="2.3.1.234"/>
    </reaction>
</comment>
<evidence type="ECO:0000256" key="1">
    <source>
        <dbReference type="ARBA" id="ARBA00022490"/>
    </source>
</evidence>
<reference evidence="10" key="1">
    <citation type="submission" date="2021-03" db="EMBL/GenBank/DDBJ databases">
        <title>Acanthopleuribacteraceae sp. M133.</title>
        <authorList>
            <person name="Wang G."/>
        </authorList>
    </citation>
    <scope>NUCLEOTIDE SEQUENCE</scope>
    <source>
        <strain evidence="10">M133</strain>
    </source>
</reference>
<feature type="binding site" evidence="8">
    <location>
        <position position="181"/>
    </location>
    <ligand>
        <name>substrate</name>
    </ligand>
</feature>
<feature type="binding site" evidence="8">
    <location>
        <position position="112"/>
    </location>
    <ligand>
        <name>Fe cation</name>
        <dbReference type="ChEBI" id="CHEBI:24875"/>
    </ligand>
</feature>
<keyword evidence="1 8" id="KW-0963">Cytoplasm</keyword>
<dbReference type="AlphaFoldDB" id="A0A8A4TT66"/>
<dbReference type="RefSeq" id="WP_237382683.1">
    <property type="nucleotide sequence ID" value="NZ_CP071793.1"/>
</dbReference>
<gene>
    <name evidence="8 10" type="primary">tsaD</name>
    <name evidence="10" type="ORF">J3U87_08895</name>
</gene>
<comment type="function">
    <text evidence="8">Required for the formation of a threonylcarbamoyl group on adenosine at position 37 (t(6)A37) in tRNAs that read codons beginning with adenine. Is involved in the transfer of the threonylcarbamoyl moiety of threonylcarbamoyl-AMP (TC-AMP) to the N6 group of A37, together with TsaE and TsaB. TsaD likely plays a direct catalytic role in this reaction.</text>
</comment>
<proteinExistence type="inferred from homology"/>
<accession>A0A8A4TT66</accession>
<sequence>MKYVLGIETSCDDTSVAIVDEGGRVCANVVSSQVEEHAPFGGVVPELASRAHLSNLPRVMDKALADACLSLDRISAVAVTQGPGLIGSLLVGISFAKALAFARELPLIPVNHIRGHVRALALEFDPVPRPALALIVSGGHTHLFRWQPDDAIVLLTKTRDDAAGEAFDKLAKMLDLGFPGGPLVDRLAAEGDPRAFEFSMPRFRDGSADYSFSGLKTAAAMHLKRDPHAFRDLSGQRVKDLCASFQAAVVKHLLQRVKQALKREPAEALLLGGGVACNSGLRRAFEALAKQAGLPAMMTSPVLSTDNAAMIAAEGWHLWRAGVTADWDLNPNVSLKAYDEVRFLANE</sequence>
<keyword evidence="4 8" id="KW-0479">Metal-binding</keyword>
<dbReference type="KEGG" id="scor:J3U87_08895"/>
<keyword evidence="3 8" id="KW-0819">tRNA processing</keyword>
<protein>
    <recommendedName>
        <fullName evidence="8">tRNA N6-adenosine threonylcarbamoyltransferase</fullName>
        <ecNumber evidence="8">2.3.1.234</ecNumber>
    </recommendedName>
    <alternativeName>
        <fullName evidence="8">N6-L-threonylcarbamoyladenine synthase</fullName>
        <shortName evidence="8">t(6)A synthase</shortName>
    </alternativeName>
    <alternativeName>
        <fullName evidence="8">t(6)A37 threonylcarbamoyladenosine biosynthesis protein TsaD</fullName>
    </alternativeName>
    <alternativeName>
        <fullName evidence="8">tRNA threonylcarbamoyladenosine biosynthesis protein TsaD</fullName>
    </alternativeName>
</protein>
<dbReference type="GO" id="GO:0061711">
    <property type="term" value="F:tRNA N(6)-L-threonylcarbamoyladenine synthase activity"/>
    <property type="evidence" value="ECO:0007669"/>
    <property type="project" value="UniProtKB-EC"/>
</dbReference>
<dbReference type="Gene3D" id="3.30.420.40">
    <property type="match status" value="2"/>
</dbReference>
<keyword evidence="5 8" id="KW-0408">Iron</keyword>
<keyword evidence="2 8" id="KW-0808">Transferase</keyword>
<evidence type="ECO:0000313" key="10">
    <source>
        <dbReference type="EMBL" id="QTD52577.1"/>
    </source>
</evidence>